<sequence length="284" mass="31701">MEYEVKLKKVGRKKTLRQRIKENKSWQNLSTFIWPLVFGLIMIGLWQKEVLHSWFHTDTFTLPLLNKIGGIMGDIHEKLLENTISTVQVAFWGLLIGSLLGYLIAVFVAIFPKVGKGGLSVIGAFASVPVVAMAPVFNNWTKDVSTDAGFRSMVSKIIVVTLICAADMGLNAYRGLTEIKPYSEDLMAIYAAPKRVTLWKLRLPNSVPYVFTALKVSVPASIMTAIVSEYFAEYITGVGRQIRENIVLAQYSTAWAYIATACLIGVVAYIILMVLQSICLKRYH</sequence>
<dbReference type="AlphaFoldDB" id="A0A2G3E521"/>
<evidence type="ECO:0000259" key="8">
    <source>
        <dbReference type="PROSITE" id="PS50928"/>
    </source>
</evidence>
<feature type="transmembrane region" description="Helical" evidence="7">
    <location>
        <begin position="89"/>
        <end position="111"/>
    </location>
</feature>
<dbReference type="GO" id="GO:0005886">
    <property type="term" value="C:plasma membrane"/>
    <property type="evidence" value="ECO:0007669"/>
    <property type="project" value="UniProtKB-SubCell"/>
</dbReference>
<evidence type="ECO:0000313" key="10">
    <source>
        <dbReference type="Proteomes" id="UP000224563"/>
    </source>
</evidence>
<accession>A0A2G3E521</accession>
<keyword evidence="2 7" id="KW-0813">Transport</keyword>
<comment type="similarity">
    <text evidence="7">Belongs to the binding-protein-dependent transport system permease family.</text>
</comment>
<dbReference type="SUPFAM" id="SSF161098">
    <property type="entry name" value="MetI-like"/>
    <property type="match status" value="1"/>
</dbReference>
<dbReference type="CDD" id="cd06261">
    <property type="entry name" value="TM_PBP2"/>
    <property type="match status" value="1"/>
</dbReference>
<evidence type="ECO:0000256" key="2">
    <source>
        <dbReference type="ARBA" id="ARBA00022448"/>
    </source>
</evidence>
<evidence type="ECO:0000256" key="3">
    <source>
        <dbReference type="ARBA" id="ARBA00022475"/>
    </source>
</evidence>
<feature type="transmembrane region" description="Helical" evidence="7">
    <location>
        <begin position="118"/>
        <end position="137"/>
    </location>
</feature>
<dbReference type="PROSITE" id="PS50928">
    <property type="entry name" value="ABC_TM1"/>
    <property type="match status" value="1"/>
</dbReference>
<comment type="subcellular location">
    <subcellularLocation>
        <location evidence="1 7">Cell membrane</location>
        <topology evidence="1 7">Multi-pass membrane protein</topology>
    </subcellularLocation>
</comment>
<feature type="transmembrane region" description="Helical" evidence="7">
    <location>
        <begin position="207"/>
        <end position="227"/>
    </location>
</feature>
<dbReference type="PANTHER" id="PTHR30151">
    <property type="entry name" value="ALKANE SULFONATE ABC TRANSPORTER-RELATED, MEMBRANE SUBUNIT"/>
    <property type="match status" value="1"/>
</dbReference>
<reference evidence="9 10" key="1">
    <citation type="submission" date="2017-10" db="EMBL/GenBank/DDBJ databases">
        <title>Resolving the taxonomy of Roseburia spp., Eubacterium rectale and Agathobacter spp. through phylogenomic analysis.</title>
        <authorList>
            <person name="Sheridan P.O."/>
            <person name="Walker A.W."/>
            <person name="Duncan S.H."/>
            <person name="Scott K.P."/>
            <person name="Toole P.W.O."/>
            <person name="Luis P."/>
            <person name="Flint H.J."/>
        </authorList>
    </citation>
    <scope>NUCLEOTIDE SEQUENCE [LARGE SCALE GENOMIC DNA]</scope>
    <source>
        <strain evidence="9 10">JK623</strain>
    </source>
</reference>
<proteinExistence type="inferred from homology"/>
<feature type="transmembrane region" description="Helical" evidence="7">
    <location>
        <begin position="26"/>
        <end position="46"/>
    </location>
</feature>
<reference evidence="9 10" key="2">
    <citation type="submission" date="2017-10" db="EMBL/GenBank/DDBJ databases">
        <authorList>
            <person name="Banno H."/>
            <person name="Chua N.-H."/>
        </authorList>
    </citation>
    <scope>NUCLEOTIDE SEQUENCE [LARGE SCALE GENOMIC DNA]</scope>
    <source>
        <strain evidence="9 10">JK623</strain>
    </source>
</reference>
<dbReference type="RefSeq" id="WP_099385603.1">
    <property type="nucleotide sequence ID" value="NZ_JANSWH010000052.1"/>
</dbReference>
<evidence type="ECO:0000256" key="1">
    <source>
        <dbReference type="ARBA" id="ARBA00004651"/>
    </source>
</evidence>
<name>A0A2G3E521_9FIRM</name>
<keyword evidence="3" id="KW-1003">Cell membrane</keyword>
<evidence type="ECO:0000256" key="6">
    <source>
        <dbReference type="ARBA" id="ARBA00023136"/>
    </source>
</evidence>
<feature type="transmembrane region" description="Helical" evidence="7">
    <location>
        <begin position="254"/>
        <end position="275"/>
    </location>
</feature>
<dbReference type="InterPro" id="IPR035906">
    <property type="entry name" value="MetI-like_sf"/>
</dbReference>
<dbReference type="EMBL" id="PDYG01000010">
    <property type="protein sequence ID" value="PHU38368.1"/>
    <property type="molecule type" value="Genomic_DNA"/>
</dbReference>
<protein>
    <submittedName>
        <fullName evidence="9">ABC transporter permease</fullName>
    </submittedName>
</protein>
<keyword evidence="10" id="KW-1185">Reference proteome</keyword>
<dbReference type="InterPro" id="IPR000515">
    <property type="entry name" value="MetI-like"/>
</dbReference>
<organism evidence="9 10">
    <name type="scientific">Agathobacter ruminis</name>
    <dbReference type="NCBI Taxonomy" id="1712665"/>
    <lineage>
        <taxon>Bacteria</taxon>
        <taxon>Bacillati</taxon>
        <taxon>Bacillota</taxon>
        <taxon>Clostridia</taxon>
        <taxon>Lachnospirales</taxon>
        <taxon>Lachnospiraceae</taxon>
        <taxon>Agathobacter</taxon>
    </lineage>
</organism>
<evidence type="ECO:0000256" key="4">
    <source>
        <dbReference type="ARBA" id="ARBA00022692"/>
    </source>
</evidence>
<evidence type="ECO:0000256" key="5">
    <source>
        <dbReference type="ARBA" id="ARBA00022989"/>
    </source>
</evidence>
<dbReference type="PANTHER" id="PTHR30151:SF20">
    <property type="entry name" value="ABC TRANSPORTER PERMEASE PROTEIN HI_0355-RELATED"/>
    <property type="match status" value="1"/>
</dbReference>
<dbReference type="GO" id="GO:0055085">
    <property type="term" value="P:transmembrane transport"/>
    <property type="evidence" value="ECO:0007669"/>
    <property type="project" value="InterPro"/>
</dbReference>
<evidence type="ECO:0000313" key="9">
    <source>
        <dbReference type="EMBL" id="PHU38368.1"/>
    </source>
</evidence>
<keyword evidence="5 7" id="KW-1133">Transmembrane helix</keyword>
<dbReference type="Gene3D" id="1.10.3720.10">
    <property type="entry name" value="MetI-like"/>
    <property type="match status" value="1"/>
</dbReference>
<keyword evidence="4 7" id="KW-0812">Transmembrane</keyword>
<keyword evidence="6 7" id="KW-0472">Membrane</keyword>
<feature type="domain" description="ABC transmembrane type-1" evidence="8">
    <location>
        <begin position="83"/>
        <end position="276"/>
    </location>
</feature>
<comment type="caution">
    <text evidence="9">The sequence shown here is derived from an EMBL/GenBank/DDBJ whole genome shotgun (WGS) entry which is preliminary data.</text>
</comment>
<dbReference type="Pfam" id="PF00528">
    <property type="entry name" value="BPD_transp_1"/>
    <property type="match status" value="1"/>
</dbReference>
<evidence type="ECO:0000256" key="7">
    <source>
        <dbReference type="RuleBase" id="RU363032"/>
    </source>
</evidence>
<dbReference type="Proteomes" id="UP000224563">
    <property type="component" value="Unassembled WGS sequence"/>
</dbReference>
<gene>
    <name evidence="9" type="ORF">CSX02_03160</name>
</gene>